<proteinExistence type="predicted"/>
<dbReference type="EMBL" id="CAJNOV010014865">
    <property type="protein sequence ID" value="CAF1562587.1"/>
    <property type="molecule type" value="Genomic_DNA"/>
</dbReference>
<organism evidence="2 5">
    <name type="scientific">Rotaria magnacalcarata</name>
    <dbReference type="NCBI Taxonomy" id="392030"/>
    <lineage>
        <taxon>Eukaryota</taxon>
        <taxon>Metazoa</taxon>
        <taxon>Spiralia</taxon>
        <taxon>Gnathifera</taxon>
        <taxon>Rotifera</taxon>
        <taxon>Eurotatoria</taxon>
        <taxon>Bdelloidea</taxon>
        <taxon>Philodinida</taxon>
        <taxon>Philodinidae</taxon>
        <taxon>Rotaria</taxon>
    </lineage>
</organism>
<reference evidence="2" key="1">
    <citation type="submission" date="2021-02" db="EMBL/GenBank/DDBJ databases">
        <authorList>
            <person name="Nowell W R."/>
        </authorList>
    </citation>
    <scope>NUCLEOTIDE SEQUENCE</scope>
</reference>
<accession>A0A815VSK3</accession>
<dbReference type="Proteomes" id="UP000663855">
    <property type="component" value="Unassembled WGS sequence"/>
</dbReference>
<dbReference type="AlphaFoldDB" id="A0A815VSK3"/>
<evidence type="ECO:0000313" key="2">
    <source>
        <dbReference type="EMBL" id="CAF1531965.1"/>
    </source>
</evidence>
<evidence type="ECO:0000313" key="4">
    <source>
        <dbReference type="EMBL" id="CAF2005829.1"/>
    </source>
</evidence>
<gene>
    <name evidence="3" type="ORF">CJN711_LOCUS31258</name>
    <name evidence="2" type="ORF">KQP761_LOCUS16357</name>
    <name evidence="4" type="ORF">MBJ925_LOCUS8451</name>
</gene>
<sequence>MTTTLIIERKNTRSCLFPFQETQSLPKRKSYYRFYQLKLRQLLAESQSDEEKNAKYLKQNQPKTPLGPKRSNIDYTSHITEAMKIQSQNINLGTRSSSLLSVRQQRKKDAITCTITSTNTTITELRPKSILKTNQSPSSMQRQRTLSASPKKPKPPHKKVGTKTITNEMDHTDEDVHDDHLSKSNACAYTEVSSSTSQNVTYSTDQNAHQSVLKTMLLHFNSNTPSEMPKWNLYRDFNEKFCASISPTVYRNFERIIL</sequence>
<dbReference type="Proteomes" id="UP000663824">
    <property type="component" value="Unassembled WGS sequence"/>
</dbReference>
<dbReference type="EMBL" id="CAJNRE010003135">
    <property type="protein sequence ID" value="CAF2005829.1"/>
    <property type="molecule type" value="Genomic_DNA"/>
</dbReference>
<evidence type="ECO:0000313" key="5">
    <source>
        <dbReference type="Proteomes" id="UP000663834"/>
    </source>
</evidence>
<evidence type="ECO:0000256" key="1">
    <source>
        <dbReference type="SAM" id="MobiDB-lite"/>
    </source>
</evidence>
<dbReference type="Proteomes" id="UP000663834">
    <property type="component" value="Unassembled WGS sequence"/>
</dbReference>
<feature type="region of interest" description="Disordered" evidence="1">
    <location>
        <begin position="129"/>
        <end position="162"/>
    </location>
</feature>
<feature type="compositionally biased region" description="Polar residues" evidence="1">
    <location>
        <begin position="131"/>
        <end position="148"/>
    </location>
</feature>
<dbReference type="OrthoDB" id="10034708at2759"/>
<comment type="caution">
    <text evidence="2">The sequence shown here is derived from an EMBL/GenBank/DDBJ whole genome shotgun (WGS) entry which is preliminary data.</text>
</comment>
<name>A0A815VSK3_9BILA</name>
<feature type="compositionally biased region" description="Basic residues" evidence="1">
    <location>
        <begin position="151"/>
        <end position="161"/>
    </location>
</feature>
<evidence type="ECO:0000313" key="3">
    <source>
        <dbReference type="EMBL" id="CAF1562587.1"/>
    </source>
</evidence>
<dbReference type="EMBL" id="CAJNOW010008208">
    <property type="protein sequence ID" value="CAF1531965.1"/>
    <property type="molecule type" value="Genomic_DNA"/>
</dbReference>
<protein>
    <submittedName>
        <fullName evidence="2">Uncharacterized protein</fullName>
    </submittedName>
</protein>